<dbReference type="SMART" id="SM00198">
    <property type="entry name" value="SCP"/>
    <property type="match status" value="1"/>
</dbReference>
<feature type="chain" id="PRO_5024283881" evidence="2">
    <location>
        <begin position="17"/>
        <end position="224"/>
    </location>
</feature>
<keyword evidence="2" id="KW-0732">Signal</keyword>
<evidence type="ECO:0000259" key="3">
    <source>
        <dbReference type="SMART" id="SM00198"/>
    </source>
</evidence>
<dbReference type="CDD" id="cd05380">
    <property type="entry name" value="CAP_euk"/>
    <property type="match status" value="1"/>
</dbReference>
<feature type="transmembrane region" description="Helical" evidence="1">
    <location>
        <begin position="203"/>
        <end position="223"/>
    </location>
</feature>
<organism evidence="4">
    <name type="scientific">Mesocestoides corti</name>
    <name type="common">Flatworm</name>
    <dbReference type="NCBI Taxonomy" id="53468"/>
    <lineage>
        <taxon>Eukaryota</taxon>
        <taxon>Metazoa</taxon>
        <taxon>Spiralia</taxon>
        <taxon>Lophotrochozoa</taxon>
        <taxon>Platyhelminthes</taxon>
        <taxon>Cestoda</taxon>
        <taxon>Eucestoda</taxon>
        <taxon>Cyclophyllidea</taxon>
        <taxon>Mesocestoididae</taxon>
        <taxon>Mesocestoides</taxon>
    </lineage>
</organism>
<keyword evidence="1" id="KW-0472">Membrane</keyword>
<dbReference type="WBParaSite" id="MCU_012716-RA">
    <property type="protein sequence ID" value="MCU_012716-RA"/>
    <property type="gene ID" value="MCU_012716"/>
</dbReference>
<feature type="domain" description="SCP" evidence="3">
    <location>
        <begin position="22"/>
        <end position="160"/>
    </location>
</feature>
<dbReference type="SUPFAM" id="SSF55797">
    <property type="entry name" value="PR-1-like"/>
    <property type="match status" value="1"/>
</dbReference>
<proteinExistence type="predicted"/>
<evidence type="ECO:0000256" key="2">
    <source>
        <dbReference type="SAM" id="SignalP"/>
    </source>
</evidence>
<reference evidence="4" key="1">
    <citation type="submission" date="2019-11" db="UniProtKB">
        <authorList>
            <consortium name="WormBaseParasite"/>
        </authorList>
    </citation>
    <scope>IDENTIFICATION</scope>
</reference>
<dbReference type="InterPro" id="IPR014044">
    <property type="entry name" value="CAP_dom"/>
</dbReference>
<keyword evidence="1" id="KW-0812">Transmembrane</keyword>
<keyword evidence="1" id="KW-1133">Transmembrane helix</keyword>
<evidence type="ECO:0000313" key="4">
    <source>
        <dbReference type="WBParaSite" id="MCU_012716-RA"/>
    </source>
</evidence>
<dbReference type="InterPro" id="IPR035940">
    <property type="entry name" value="CAP_sf"/>
</dbReference>
<evidence type="ECO:0000256" key="1">
    <source>
        <dbReference type="SAM" id="Phobius"/>
    </source>
</evidence>
<sequence>MLKLISVLTLTWHVLAEVPTDEERKAILECHTKLREHVNPPASNMMLMNYSIEMENLAVKYFANCRLPVDREPFQGTSELLMDELPERPQFVQQLCQVNGNNYDYVRDQCNAPCSDYNLMAWAVSTQVGCALKTCPNRSDDSKSTYTLVCLYKPGDDSLTGRPYESGRSCSQCPDGYTCRRNQCYKGIPPTTSTSIAMPTTSIGAVLPTVGALIFAVLLLHCLE</sequence>
<accession>A0A5K3G168</accession>
<protein>
    <submittedName>
        <fullName evidence="4">SCP domain-containing protein</fullName>
    </submittedName>
</protein>
<dbReference type="Pfam" id="PF00188">
    <property type="entry name" value="CAP"/>
    <property type="match status" value="1"/>
</dbReference>
<name>A0A5K3G168_MESCO</name>
<dbReference type="Gene3D" id="3.40.33.10">
    <property type="entry name" value="CAP"/>
    <property type="match status" value="1"/>
</dbReference>
<dbReference type="AlphaFoldDB" id="A0A5K3G168"/>
<feature type="signal peptide" evidence="2">
    <location>
        <begin position="1"/>
        <end position="16"/>
    </location>
</feature>